<reference evidence="3" key="1">
    <citation type="journal article" date="2019" name="Int. J. Syst. Evol. Microbiol.">
        <title>The Global Catalogue of Microorganisms (GCM) 10K type strain sequencing project: providing services to taxonomists for standard genome sequencing and annotation.</title>
        <authorList>
            <consortium name="The Broad Institute Genomics Platform"/>
            <consortium name="The Broad Institute Genome Sequencing Center for Infectious Disease"/>
            <person name="Wu L."/>
            <person name="Ma J."/>
        </authorList>
    </citation>
    <scope>NUCLEOTIDE SEQUENCE [LARGE SCALE GENOMIC DNA]</scope>
    <source>
        <strain evidence="3">KCTC 52344</strain>
    </source>
</reference>
<dbReference type="RefSeq" id="WP_340236140.1">
    <property type="nucleotide sequence ID" value="NZ_JBBEWC010000005.1"/>
</dbReference>
<comment type="caution">
    <text evidence="2">The sequence shown here is derived from an EMBL/GenBank/DDBJ whole genome shotgun (WGS) entry which is preliminary data.</text>
</comment>
<dbReference type="PROSITE" id="PS51462">
    <property type="entry name" value="NUDIX"/>
    <property type="match status" value="1"/>
</dbReference>
<dbReference type="InterPro" id="IPR000086">
    <property type="entry name" value="NUDIX_hydrolase_dom"/>
</dbReference>
<dbReference type="EMBL" id="JBHULC010000011">
    <property type="protein sequence ID" value="MFD2521865.1"/>
    <property type="molecule type" value="Genomic_DNA"/>
</dbReference>
<dbReference type="Proteomes" id="UP001597510">
    <property type="component" value="Unassembled WGS sequence"/>
</dbReference>
<dbReference type="Gene3D" id="3.90.79.10">
    <property type="entry name" value="Nucleoside Triphosphate Pyrophosphohydrolase"/>
    <property type="match status" value="1"/>
</dbReference>
<dbReference type="CDD" id="cd03674">
    <property type="entry name" value="NUDIX_Hydrolase"/>
    <property type="match status" value="1"/>
</dbReference>
<evidence type="ECO:0000259" key="1">
    <source>
        <dbReference type="PROSITE" id="PS51462"/>
    </source>
</evidence>
<proteinExistence type="predicted"/>
<protein>
    <submittedName>
        <fullName evidence="2">NUDIX hydrolase</fullName>
    </submittedName>
</protein>
<accession>A0ABW5J8G4</accession>
<keyword evidence="2" id="KW-0378">Hydrolase</keyword>
<dbReference type="Pfam" id="PF00293">
    <property type="entry name" value="NUDIX"/>
    <property type="match status" value="1"/>
</dbReference>
<dbReference type="GO" id="GO:0016787">
    <property type="term" value="F:hydrolase activity"/>
    <property type="evidence" value="ECO:0007669"/>
    <property type="project" value="UniProtKB-KW"/>
</dbReference>
<organism evidence="2 3">
    <name type="scientific">Emticicia soli</name>
    <dbReference type="NCBI Taxonomy" id="2027878"/>
    <lineage>
        <taxon>Bacteria</taxon>
        <taxon>Pseudomonadati</taxon>
        <taxon>Bacteroidota</taxon>
        <taxon>Cytophagia</taxon>
        <taxon>Cytophagales</taxon>
        <taxon>Leadbetterellaceae</taxon>
        <taxon>Emticicia</taxon>
    </lineage>
</organism>
<dbReference type="SUPFAM" id="SSF55811">
    <property type="entry name" value="Nudix"/>
    <property type="match status" value="1"/>
</dbReference>
<name>A0ABW5J8G4_9BACT</name>
<evidence type="ECO:0000313" key="3">
    <source>
        <dbReference type="Proteomes" id="UP001597510"/>
    </source>
</evidence>
<keyword evidence="3" id="KW-1185">Reference proteome</keyword>
<sequence>MHRKKILELLNSHVGHDQNEQKMTQRTIAFVNDYTNCFDRELLIGHITGSAWILDKSGQFVLLTHHRKLNRWFQPGGHCDGDCDVMNVALKEAIEETGVSEIELVNEGIFDIDIHTIPERKGVPEHLHYDIRFLFRADKDLPLLITEESNDLGWIELSKVEELNSEESMMRMVRKTLIPA</sequence>
<gene>
    <name evidence="2" type="ORF">ACFSR2_13285</name>
</gene>
<evidence type="ECO:0000313" key="2">
    <source>
        <dbReference type="EMBL" id="MFD2521865.1"/>
    </source>
</evidence>
<feature type="domain" description="Nudix hydrolase" evidence="1">
    <location>
        <begin position="44"/>
        <end position="177"/>
    </location>
</feature>
<dbReference type="InterPro" id="IPR015797">
    <property type="entry name" value="NUDIX_hydrolase-like_dom_sf"/>
</dbReference>